<gene>
    <name evidence="8" type="primary">yjiA_2</name>
    <name evidence="8" type="ORF">CLHUN_23310</name>
</gene>
<dbReference type="OrthoDB" id="9808822at2"/>
<dbReference type="PANTHER" id="PTHR13748:SF62">
    <property type="entry name" value="COBW DOMAIN-CONTAINING PROTEIN"/>
    <property type="match status" value="1"/>
</dbReference>
<dbReference type="Gene3D" id="3.40.50.300">
    <property type="entry name" value="P-loop containing nucleotide triphosphate hydrolases"/>
    <property type="match status" value="1"/>
</dbReference>
<dbReference type="GO" id="GO:0016787">
    <property type="term" value="F:hydrolase activity"/>
    <property type="evidence" value="ECO:0007669"/>
    <property type="project" value="UniProtKB-KW"/>
</dbReference>
<dbReference type="GO" id="GO:0005737">
    <property type="term" value="C:cytoplasm"/>
    <property type="evidence" value="ECO:0007669"/>
    <property type="project" value="TreeGrafter"/>
</dbReference>
<evidence type="ECO:0000313" key="8">
    <source>
        <dbReference type="EMBL" id="OPX43849.1"/>
    </source>
</evidence>
<keyword evidence="2" id="KW-0378">Hydrolase</keyword>
<organism evidence="8 9">
    <name type="scientific">Ruminiclostridium hungatei</name>
    <name type="common">Clostridium hungatei</name>
    <dbReference type="NCBI Taxonomy" id="48256"/>
    <lineage>
        <taxon>Bacteria</taxon>
        <taxon>Bacillati</taxon>
        <taxon>Bacillota</taxon>
        <taxon>Clostridia</taxon>
        <taxon>Eubacteriales</taxon>
        <taxon>Oscillospiraceae</taxon>
        <taxon>Ruminiclostridium</taxon>
    </lineage>
</organism>
<dbReference type="SUPFAM" id="SSF90002">
    <property type="entry name" value="Hypothetical protein YjiA, C-terminal domain"/>
    <property type="match status" value="1"/>
</dbReference>
<dbReference type="InterPro" id="IPR003495">
    <property type="entry name" value="CobW/HypB/UreG_nucleotide-bd"/>
</dbReference>
<keyword evidence="9" id="KW-1185">Reference proteome</keyword>
<keyword evidence="1" id="KW-0547">Nucleotide-binding</keyword>
<dbReference type="GO" id="GO:0000166">
    <property type="term" value="F:nucleotide binding"/>
    <property type="evidence" value="ECO:0007669"/>
    <property type="project" value="UniProtKB-KW"/>
</dbReference>
<dbReference type="EMBL" id="MZGX01000014">
    <property type="protein sequence ID" value="OPX43849.1"/>
    <property type="molecule type" value="Genomic_DNA"/>
</dbReference>
<evidence type="ECO:0000256" key="4">
    <source>
        <dbReference type="ARBA" id="ARBA00034320"/>
    </source>
</evidence>
<evidence type="ECO:0000256" key="5">
    <source>
        <dbReference type="ARBA" id="ARBA00049117"/>
    </source>
</evidence>
<evidence type="ECO:0000313" key="9">
    <source>
        <dbReference type="Proteomes" id="UP000191554"/>
    </source>
</evidence>
<dbReference type="Pfam" id="PF07683">
    <property type="entry name" value="CobW_C"/>
    <property type="match status" value="1"/>
</dbReference>
<comment type="similarity">
    <text evidence="4">Belongs to the SIMIBI class G3E GTPase family. ZNG1 subfamily.</text>
</comment>
<sequence>MAVKIDIVAGFPGAGKTTFVKKIIKEQLHRERLAVIQNEFGDISIDAAILKCPGIDIKGVAVGGACCSPYGNLSSALKEALAKNAPDRVIIETSGIDRLSAVLEACRQIARKMDGGINICATVVDAVKYKMYSDGFGELYKEQIINAKTIVLSRTQFVDQHRLADLVRDIRSKNLRADIVTTPWNRFLGRQMVTTAEGAAEGLAQSRIRLKIKCYNPDLNERQAIAHQNYDSGCSCNTLPEVQFQPVFESWGVETPRNFSRADIENILRLVANDNYGRILRAKGILPAKRESWLHFDYVPGEMEVGPIAPDNTGRISVMGERLDTSRLSRLFNVQ</sequence>
<dbReference type="AlphaFoldDB" id="A0A1V4SIY6"/>
<dbReference type="Gene3D" id="3.30.1220.10">
    <property type="entry name" value="CobW-like, C-terminal domain"/>
    <property type="match status" value="1"/>
</dbReference>
<dbReference type="Proteomes" id="UP000191554">
    <property type="component" value="Unassembled WGS sequence"/>
</dbReference>
<dbReference type="InterPro" id="IPR036627">
    <property type="entry name" value="CobW-likC_sf"/>
</dbReference>
<dbReference type="PANTHER" id="PTHR13748">
    <property type="entry name" value="COBW-RELATED"/>
    <property type="match status" value="1"/>
</dbReference>
<evidence type="ECO:0000259" key="6">
    <source>
        <dbReference type="Pfam" id="PF02492"/>
    </source>
</evidence>
<accession>A0A1V4SIY6</accession>
<reference evidence="8 9" key="1">
    <citation type="submission" date="2017-03" db="EMBL/GenBank/DDBJ databases">
        <title>Genome sequence of Clostridium hungatei DSM 14427.</title>
        <authorList>
            <person name="Poehlein A."/>
            <person name="Daniel R."/>
        </authorList>
    </citation>
    <scope>NUCLEOTIDE SEQUENCE [LARGE SCALE GENOMIC DNA]</scope>
    <source>
        <strain evidence="8 9">DSM 14427</strain>
    </source>
</reference>
<feature type="domain" description="CobW/HypB/UreG nucleotide-binding" evidence="6">
    <location>
        <begin position="7"/>
        <end position="180"/>
    </location>
</feature>
<comment type="catalytic activity">
    <reaction evidence="5">
        <text>GTP + H2O = GDP + phosphate + H(+)</text>
        <dbReference type="Rhea" id="RHEA:19669"/>
        <dbReference type="ChEBI" id="CHEBI:15377"/>
        <dbReference type="ChEBI" id="CHEBI:15378"/>
        <dbReference type="ChEBI" id="CHEBI:37565"/>
        <dbReference type="ChEBI" id="CHEBI:43474"/>
        <dbReference type="ChEBI" id="CHEBI:58189"/>
    </reaction>
    <physiologicalReaction direction="left-to-right" evidence="5">
        <dbReference type="Rhea" id="RHEA:19670"/>
    </physiologicalReaction>
</comment>
<evidence type="ECO:0000256" key="2">
    <source>
        <dbReference type="ARBA" id="ARBA00022801"/>
    </source>
</evidence>
<evidence type="ECO:0000259" key="7">
    <source>
        <dbReference type="Pfam" id="PF07683"/>
    </source>
</evidence>
<dbReference type="Pfam" id="PF02492">
    <property type="entry name" value="cobW"/>
    <property type="match status" value="1"/>
</dbReference>
<dbReference type="InterPro" id="IPR051316">
    <property type="entry name" value="Zinc-reg_GTPase_activator"/>
</dbReference>
<keyword evidence="3" id="KW-0143">Chaperone</keyword>
<dbReference type="InterPro" id="IPR027417">
    <property type="entry name" value="P-loop_NTPase"/>
</dbReference>
<feature type="domain" description="CobW C-terminal" evidence="7">
    <location>
        <begin position="248"/>
        <end position="333"/>
    </location>
</feature>
<evidence type="ECO:0000256" key="1">
    <source>
        <dbReference type="ARBA" id="ARBA00022741"/>
    </source>
</evidence>
<dbReference type="InterPro" id="IPR011629">
    <property type="entry name" value="CobW-like_C"/>
</dbReference>
<name>A0A1V4SIY6_RUMHU</name>
<dbReference type="SUPFAM" id="SSF52540">
    <property type="entry name" value="P-loop containing nucleoside triphosphate hydrolases"/>
    <property type="match status" value="1"/>
</dbReference>
<dbReference type="RefSeq" id="WP_080064763.1">
    <property type="nucleotide sequence ID" value="NZ_MZGX01000014.1"/>
</dbReference>
<dbReference type="STRING" id="48256.CLHUN_23310"/>
<comment type="caution">
    <text evidence="8">The sequence shown here is derived from an EMBL/GenBank/DDBJ whole genome shotgun (WGS) entry which is preliminary data.</text>
</comment>
<protein>
    <submittedName>
        <fullName evidence="8">Putative GTP-binding protein YjiA</fullName>
    </submittedName>
</protein>
<proteinExistence type="inferred from homology"/>
<evidence type="ECO:0000256" key="3">
    <source>
        <dbReference type="ARBA" id="ARBA00023186"/>
    </source>
</evidence>